<dbReference type="SUPFAM" id="SSF56059">
    <property type="entry name" value="Glutathione synthetase ATP-binding domain-like"/>
    <property type="match status" value="1"/>
</dbReference>
<dbReference type="Gene3D" id="3.30.470.20">
    <property type="entry name" value="ATP-grasp fold, B domain"/>
    <property type="match status" value="1"/>
</dbReference>
<evidence type="ECO:0008006" key="3">
    <source>
        <dbReference type="Google" id="ProtNLM"/>
    </source>
</evidence>
<organism evidence="1 2">
    <name type="scientific">Legionella septentrionalis</name>
    <dbReference type="NCBI Taxonomy" id="2498109"/>
    <lineage>
        <taxon>Bacteria</taxon>
        <taxon>Pseudomonadati</taxon>
        <taxon>Pseudomonadota</taxon>
        <taxon>Gammaproteobacteria</taxon>
        <taxon>Legionellales</taxon>
        <taxon>Legionellaceae</taxon>
        <taxon>Legionella</taxon>
    </lineage>
</organism>
<proteinExistence type="predicted"/>
<dbReference type="PANTHER" id="PTHR21621:SF0">
    <property type="entry name" value="BETA-CITRYLGLUTAMATE SYNTHASE B-RELATED"/>
    <property type="match status" value="1"/>
</dbReference>
<evidence type="ECO:0000313" key="2">
    <source>
        <dbReference type="Proteomes" id="UP000288012"/>
    </source>
</evidence>
<dbReference type="AlphaFoldDB" id="A0A3S0X5T0"/>
<sequence>MNILIFTEPDDAHAVAVQLALKSMGHAVRLIFTADQPSQQTSSISINNRQSSWKVTDPYQTIADEEYEVVWWRRARKPFVPKEMNHPDDYRFICRENLAFHEAWTRHIAPHAWWVNPKDAAAAANSKILQLKKAAQCGMSIPPTLFSNNPKDVHAFLMEHTRHGVIYKPLCANFWFDEASLKATYTTRINAAALPAEDVLRSTPGIYQRAIRKQYELRVTCFGHYIMAVKLFSQEHPKGQYDWRAIPSGEMRTEHYVLPQKLIQQIRQFMQSLGLVFGSMDFIVTEDNQYIFLEINEQGQFLWAEECNPYIPMLDVFVQFLLAKKQNFVWSPSQCKHYLMDYQHGIEQQLTEQAQKHVFLNEARLFTKLQQEAYH</sequence>
<dbReference type="GO" id="GO:0018169">
    <property type="term" value="F:ribosomal S6-glutamic acid ligase activity"/>
    <property type="evidence" value="ECO:0007669"/>
    <property type="project" value="TreeGrafter"/>
</dbReference>
<accession>A0A3S0X5T0</accession>
<reference evidence="1 2" key="1">
    <citation type="submission" date="2018-12" db="EMBL/GenBank/DDBJ databases">
        <title>Legionella sp,whole genome shotgun sequence.</title>
        <authorList>
            <person name="Wu H."/>
        </authorList>
    </citation>
    <scope>NUCLEOTIDE SEQUENCE [LARGE SCALE GENOMIC DNA]</scope>
    <source>
        <strain evidence="2">km714</strain>
    </source>
</reference>
<dbReference type="RefSeq" id="WP_127111024.1">
    <property type="nucleotide sequence ID" value="NZ_RZGR01000002.1"/>
</dbReference>
<dbReference type="GO" id="GO:0009432">
    <property type="term" value="P:SOS response"/>
    <property type="evidence" value="ECO:0007669"/>
    <property type="project" value="TreeGrafter"/>
</dbReference>
<name>A0A3S0X5T0_9GAMM</name>
<keyword evidence="2" id="KW-1185">Reference proteome</keyword>
<dbReference type="GO" id="GO:0005737">
    <property type="term" value="C:cytoplasm"/>
    <property type="evidence" value="ECO:0007669"/>
    <property type="project" value="TreeGrafter"/>
</dbReference>
<gene>
    <name evidence="1" type="ORF">EKM59_00875</name>
</gene>
<dbReference type="EMBL" id="RZGR01000002">
    <property type="protein sequence ID" value="RUQ91066.1"/>
    <property type="molecule type" value="Genomic_DNA"/>
</dbReference>
<dbReference type="Proteomes" id="UP000288012">
    <property type="component" value="Unassembled WGS sequence"/>
</dbReference>
<comment type="caution">
    <text evidence="1">The sequence shown here is derived from an EMBL/GenBank/DDBJ whole genome shotgun (WGS) entry which is preliminary data.</text>
</comment>
<protein>
    <recommendedName>
        <fullName evidence="3">ATP-grasp domain-containing protein</fullName>
    </recommendedName>
</protein>
<dbReference type="PANTHER" id="PTHR21621">
    <property type="entry name" value="RIBOSOMAL PROTEIN S6 MODIFICATION PROTEIN"/>
    <property type="match status" value="1"/>
</dbReference>
<evidence type="ECO:0000313" key="1">
    <source>
        <dbReference type="EMBL" id="RUQ91066.1"/>
    </source>
</evidence>